<protein>
    <submittedName>
        <fullName evidence="7">Natriuretic/helokinestatin-Cwar1</fullName>
    </submittedName>
</protein>
<feature type="compositionally biased region" description="Basic and acidic residues" evidence="5">
    <location>
        <begin position="36"/>
        <end position="52"/>
    </location>
</feature>
<dbReference type="Pfam" id="PF00212">
    <property type="entry name" value="ANP"/>
    <property type="match status" value="1"/>
</dbReference>
<dbReference type="GO" id="GO:0008217">
    <property type="term" value="P:regulation of blood pressure"/>
    <property type="evidence" value="ECO:0007669"/>
    <property type="project" value="UniProtKB-KW"/>
</dbReference>
<evidence type="ECO:0000256" key="4">
    <source>
        <dbReference type="ARBA" id="ARBA00022924"/>
    </source>
</evidence>
<feature type="compositionally biased region" description="Basic and acidic residues" evidence="5">
    <location>
        <begin position="134"/>
        <end position="143"/>
    </location>
</feature>
<accession>E2E4J4</accession>
<dbReference type="GO" id="GO:0090729">
    <property type="term" value="F:toxin activity"/>
    <property type="evidence" value="ECO:0007669"/>
    <property type="project" value="UniProtKB-KW"/>
</dbReference>
<dbReference type="GO" id="GO:0005576">
    <property type="term" value="C:extracellular region"/>
    <property type="evidence" value="ECO:0007669"/>
    <property type="project" value="UniProtKB-SubCell"/>
</dbReference>
<reference evidence="7" key="1">
    <citation type="journal article" date="2010" name="Mol. Cell. Proteomics">
        <title>Functional and structural diversification of the Anguimorpha lizard venom system.</title>
        <authorList>
            <person name="Fry B.G."/>
            <person name="Winter K."/>
            <person name="Norman J.A."/>
            <person name="Roelants K."/>
            <person name="Nabuurs R.J."/>
            <person name="van Osch M.J."/>
            <person name="Teeuwisse W.M."/>
            <person name="van der Weerd L."/>
            <person name="McNaughtan J.E."/>
            <person name="Kwok H.F."/>
            <person name="Scheib H."/>
            <person name="Greisman L."/>
            <person name="Kochva E."/>
            <person name="Miller L.J."/>
            <person name="Gao F."/>
            <person name="Karas J."/>
            <person name="Scanlon D."/>
            <person name="Lin F."/>
            <person name="Kuruppu S."/>
            <person name="Shaw C."/>
            <person name="Wong L."/>
            <person name="Hodgson W.C."/>
        </authorList>
    </citation>
    <scope>NUCLEOTIDE SEQUENCE</scope>
    <source>
        <strain evidence="7">CWAR_CL12Ct1</strain>
        <tissue evidence="7">Mandibular venom gland</tissue>
    </source>
</reference>
<dbReference type="GO" id="GO:0005179">
    <property type="term" value="F:hormone activity"/>
    <property type="evidence" value="ECO:0007669"/>
    <property type="project" value="InterPro"/>
</dbReference>
<name>E2E4J4_CARWR</name>
<evidence type="ECO:0000256" key="2">
    <source>
        <dbReference type="ARBA" id="ARBA00022525"/>
    </source>
</evidence>
<keyword evidence="2" id="KW-0964">Secreted</keyword>
<evidence type="ECO:0000256" key="3">
    <source>
        <dbReference type="ARBA" id="ARBA00022656"/>
    </source>
</evidence>
<feature type="signal peptide" evidence="6">
    <location>
        <begin position="1"/>
        <end position="25"/>
    </location>
</feature>
<evidence type="ECO:0000256" key="6">
    <source>
        <dbReference type="SAM" id="SignalP"/>
    </source>
</evidence>
<dbReference type="EMBL" id="GU441511">
    <property type="protein sequence ID" value="ADK39275.1"/>
    <property type="molecule type" value="mRNA"/>
</dbReference>
<evidence type="ECO:0000256" key="5">
    <source>
        <dbReference type="SAM" id="MobiDB-lite"/>
    </source>
</evidence>
<evidence type="ECO:0000256" key="1">
    <source>
        <dbReference type="ARBA" id="ARBA00004613"/>
    </source>
</evidence>
<dbReference type="AlphaFoldDB" id="E2E4J4"/>
<proteinExistence type="evidence at transcript level"/>
<dbReference type="SMART" id="SM00183">
    <property type="entry name" value="NAT_PEP"/>
    <property type="match status" value="1"/>
</dbReference>
<evidence type="ECO:0000313" key="7">
    <source>
        <dbReference type="EMBL" id="ADK39275.1"/>
    </source>
</evidence>
<keyword evidence="4" id="KW-0382">Hypotensive agent</keyword>
<sequence>MNPKLTCSSWLLVLLVLCSHDQARANPLKRRQPLSTRDEGDSRELRPKRGTEAHLPLQGPDVGRPAAQNRPPPFVPRDTKDGAPQLVSYLARSSREKPPPFLPLLPRAPEDKISPYQPRVPRPSGETVPPIVGHEPRSKDGGGFRKPVGRLRPPVWGAPRKHYPGNGCFGHKLDKIGAVSGMGCRGSIRRPQPGRDA</sequence>
<dbReference type="InterPro" id="IPR000663">
    <property type="entry name" value="Natr_peptide"/>
</dbReference>
<keyword evidence="6" id="KW-0732">Signal</keyword>
<feature type="region of interest" description="Disordered" evidence="5">
    <location>
        <begin position="28"/>
        <end position="167"/>
    </location>
</feature>
<organism evidence="7">
    <name type="scientific">Caribicus warreni</name>
    <name type="common">Haitian giant galliwasp</name>
    <name type="synonym">Celestus warreni</name>
    <dbReference type="NCBI Taxonomy" id="865857"/>
    <lineage>
        <taxon>Eukaryota</taxon>
        <taxon>Metazoa</taxon>
        <taxon>Chordata</taxon>
        <taxon>Craniata</taxon>
        <taxon>Vertebrata</taxon>
        <taxon>Euteleostomi</taxon>
        <taxon>Lepidosauria</taxon>
        <taxon>Squamata</taxon>
        <taxon>Bifurcata</taxon>
        <taxon>Unidentata</taxon>
        <taxon>Episquamata</taxon>
        <taxon>Toxicofera</taxon>
        <taxon>Anguimorpha</taxon>
        <taxon>Diploglossidae</taxon>
        <taxon>Caribicus</taxon>
    </lineage>
</organism>
<comment type="subcellular location">
    <subcellularLocation>
        <location evidence="1">Secreted</location>
    </subcellularLocation>
</comment>
<keyword evidence="3" id="KW-0800">Toxin</keyword>
<feature type="chain" id="PRO_5003158969" evidence="6">
    <location>
        <begin position="26"/>
        <end position="197"/>
    </location>
</feature>